<evidence type="ECO:0000313" key="2">
    <source>
        <dbReference type="EMBL" id="KAK1628393.1"/>
    </source>
</evidence>
<proteinExistence type="predicted"/>
<evidence type="ECO:0000256" key="1">
    <source>
        <dbReference type="SAM" id="MobiDB-lite"/>
    </source>
</evidence>
<evidence type="ECO:0000313" key="3">
    <source>
        <dbReference type="Proteomes" id="UP001231189"/>
    </source>
</evidence>
<evidence type="ECO:0008006" key="4">
    <source>
        <dbReference type="Google" id="ProtNLM"/>
    </source>
</evidence>
<feature type="region of interest" description="Disordered" evidence="1">
    <location>
        <begin position="169"/>
        <end position="303"/>
    </location>
</feature>
<dbReference type="AlphaFoldDB" id="A0AAD8RM80"/>
<keyword evidence="3" id="KW-1185">Reference proteome</keyword>
<name>A0AAD8RM80_LOLMU</name>
<gene>
    <name evidence="2" type="ORF">QYE76_002708</name>
</gene>
<organism evidence="2 3">
    <name type="scientific">Lolium multiflorum</name>
    <name type="common">Italian ryegrass</name>
    <name type="synonym">Lolium perenne subsp. multiflorum</name>
    <dbReference type="NCBI Taxonomy" id="4521"/>
    <lineage>
        <taxon>Eukaryota</taxon>
        <taxon>Viridiplantae</taxon>
        <taxon>Streptophyta</taxon>
        <taxon>Embryophyta</taxon>
        <taxon>Tracheophyta</taxon>
        <taxon>Spermatophyta</taxon>
        <taxon>Magnoliopsida</taxon>
        <taxon>Liliopsida</taxon>
        <taxon>Poales</taxon>
        <taxon>Poaceae</taxon>
        <taxon>BOP clade</taxon>
        <taxon>Pooideae</taxon>
        <taxon>Poodae</taxon>
        <taxon>Poeae</taxon>
        <taxon>Poeae Chloroplast Group 2 (Poeae type)</taxon>
        <taxon>Loliodinae</taxon>
        <taxon>Loliinae</taxon>
        <taxon>Lolium</taxon>
    </lineage>
</organism>
<dbReference type="Proteomes" id="UP001231189">
    <property type="component" value="Unassembled WGS sequence"/>
</dbReference>
<protein>
    <recommendedName>
        <fullName evidence="4">DUF4283 domain-containing protein</fullName>
    </recommendedName>
</protein>
<accession>A0AAD8RM80</accession>
<feature type="compositionally biased region" description="Low complexity" evidence="1">
    <location>
        <begin position="1"/>
        <end position="17"/>
    </location>
</feature>
<comment type="caution">
    <text evidence="2">The sequence shown here is derived from an EMBL/GenBank/DDBJ whole genome shotgun (WGS) entry which is preliminary data.</text>
</comment>
<reference evidence="2" key="1">
    <citation type="submission" date="2023-07" db="EMBL/GenBank/DDBJ databases">
        <title>A chromosome-level genome assembly of Lolium multiflorum.</title>
        <authorList>
            <person name="Chen Y."/>
            <person name="Copetti D."/>
            <person name="Kolliker R."/>
            <person name="Studer B."/>
        </authorList>
    </citation>
    <scope>NUCLEOTIDE SEQUENCE</scope>
    <source>
        <strain evidence="2">02402/16</strain>
        <tissue evidence="2">Leaf</tissue>
    </source>
</reference>
<dbReference type="EMBL" id="JAUUTY010000005">
    <property type="protein sequence ID" value="KAK1628393.1"/>
    <property type="molecule type" value="Genomic_DNA"/>
</dbReference>
<feature type="region of interest" description="Disordered" evidence="1">
    <location>
        <begin position="1"/>
        <end position="34"/>
    </location>
</feature>
<sequence>MASASSAAAGKGSQAKAPSRPRTTSLSPAKGDEELSASLSAKLGDLVLTKKEASGLVIKDLGPGQIPKMKWVNGDRRLDVWVCVFDLPLDMMNRAHGEMIGNWIGKFISVEVDEDGTAWGEELRIRVEVKVDQPLVREVNLRDSEYDKEGKWFDIKGSVLDLPPRRTLFRDRADSGSSRTGGGDQFRSEQEVSSLNKIYRGQLPEKGKDVAQAQSKKPMTYVRRPRGVPSDNQAPKGGGQPPNPPQKKRRSRQMWVPRAELTNEGGEELTLKGKKQKVNSVFDRISVPNDESASPAKRDHQTQ</sequence>